<keyword evidence="12" id="KW-1185">Reference proteome</keyword>
<keyword evidence="4 9" id="KW-0175">Coiled coil</keyword>
<keyword evidence="2 8" id="KW-0547">Nucleotide-binding</keyword>
<comment type="caution">
    <text evidence="7">Lacks conserved residue(s) required for the propagation of feature annotation.</text>
</comment>
<evidence type="ECO:0000256" key="4">
    <source>
        <dbReference type="ARBA" id="ARBA00023054"/>
    </source>
</evidence>
<dbReference type="InterPro" id="IPR027640">
    <property type="entry name" value="Kinesin-like_fam"/>
</dbReference>
<evidence type="ECO:0000313" key="12">
    <source>
        <dbReference type="Proteomes" id="UP000005408"/>
    </source>
</evidence>
<dbReference type="InterPro" id="IPR001752">
    <property type="entry name" value="Kinesin_motor_dom"/>
</dbReference>
<evidence type="ECO:0000256" key="7">
    <source>
        <dbReference type="PROSITE-ProRule" id="PRU00283"/>
    </source>
</evidence>
<comment type="similarity">
    <text evidence="7 8">Belongs to the TRAFAC class myosin-kinesin ATPase superfamily. Kinesin family.</text>
</comment>
<dbReference type="SUPFAM" id="SSF52540">
    <property type="entry name" value="P-loop containing nucleoside triphosphate hydrolases"/>
    <property type="match status" value="1"/>
</dbReference>
<dbReference type="InterPro" id="IPR008984">
    <property type="entry name" value="SMAD_FHA_dom_sf"/>
</dbReference>
<dbReference type="PANTHER" id="PTHR47968:SF75">
    <property type="entry name" value="CENTROMERE-ASSOCIATED PROTEIN E"/>
    <property type="match status" value="1"/>
</dbReference>
<feature type="domain" description="Kinesin motor" evidence="10">
    <location>
        <begin position="1"/>
        <end position="210"/>
    </location>
</feature>
<keyword evidence="3 8" id="KW-0067">ATP-binding</keyword>
<evidence type="ECO:0000256" key="8">
    <source>
        <dbReference type="RuleBase" id="RU000394"/>
    </source>
</evidence>
<keyword evidence="8" id="KW-0493">Microtubule</keyword>
<proteinExistence type="inferred from homology"/>
<dbReference type="InterPro" id="IPR036961">
    <property type="entry name" value="Kinesin_motor_dom_sf"/>
</dbReference>
<evidence type="ECO:0000256" key="3">
    <source>
        <dbReference type="ARBA" id="ARBA00022840"/>
    </source>
</evidence>
<dbReference type="GO" id="GO:0008017">
    <property type="term" value="F:microtubule binding"/>
    <property type="evidence" value="ECO:0007669"/>
    <property type="project" value="InterPro"/>
</dbReference>
<organism evidence="11 12">
    <name type="scientific">Magallana gigas</name>
    <name type="common">Pacific oyster</name>
    <name type="synonym">Crassostrea gigas</name>
    <dbReference type="NCBI Taxonomy" id="29159"/>
    <lineage>
        <taxon>Eukaryota</taxon>
        <taxon>Metazoa</taxon>
        <taxon>Spiralia</taxon>
        <taxon>Lophotrochozoa</taxon>
        <taxon>Mollusca</taxon>
        <taxon>Bivalvia</taxon>
        <taxon>Autobranchia</taxon>
        <taxon>Pteriomorphia</taxon>
        <taxon>Ostreida</taxon>
        <taxon>Ostreoidea</taxon>
        <taxon>Ostreidae</taxon>
        <taxon>Magallana</taxon>
    </lineage>
</organism>
<dbReference type="SMART" id="SM00129">
    <property type="entry name" value="KISc"/>
    <property type="match status" value="1"/>
</dbReference>
<name>A0A8W8LNJ3_MAGGI</name>
<dbReference type="Pfam" id="PF00225">
    <property type="entry name" value="Kinesin"/>
    <property type="match status" value="1"/>
</dbReference>
<dbReference type="InterPro" id="IPR019821">
    <property type="entry name" value="Kinesin_motor_CS"/>
</dbReference>
<sequence>MTDSIFEIANSNYDQNIEYQVSFSMAEIYNEKVYDLFTEINSKQNERTALKIENCKAKNLSCFPVANSNDIAHYLEKGYKNRSIASTNMNKYSSRAHTIATIYLAQISTTEKSTLKSQINIVDLAGSERAAKTGAEGTRLEEGGKINISLMHLGTVIRAHIYRNSNLTMLLKDSLGGNSKTVMVATVSPLDLHLEETKSTLQYAFEASRIKNRCEKNKFEALLSPEVEALIGQLDVTKAQLNKVTQEKLENNDIIKQLKSEIERLRRELQETLNGSKMLFSSTFQNIICKELTPTVDERVSTVPHLLNLNEDHMLSKLVRVYIKQDQHIIVGGKMTDEMDEKEVIHVNDIGKIGQISNTEGLVFLQTFRKNVVAVNGTRIGLEQKDERLKNGDRLMFGSLRSLWVFVDPTSKESNQTLDTITYEFAEDEIILQTNTEETIPADSIALRRKIIKRGEEVKEANFKAVLSNKPLVFSLALTAAYFLGINDESNVVIIKVWNRSNNCRYIWNEDKFLRKMDYIYEFKIDGENDTDPFDISTDDMFTPVGISFVDISDLGNAKNIPARNSNMYDECANKIGKLKTSFKIKGMTKASGLIGSKITITVCIESTSFVESLKGKYSKVKCSFCLPNINCDKEDTEELETVDSAGEAPIFNFQKQWEITEVTNEHINFFQQRLIVRLWGIPRPTDLFIERGDLAEVVAILEEKDEIIEKLRKERDELKATVKRLTRNRSGRQN</sequence>
<dbReference type="PRINTS" id="PR00380">
    <property type="entry name" value="KINESINHEAVY"/>
</dbReference>
<keyword evidence="6" id="KW-0206">Cytoskeleton</keyword>
<dbReference type="GO" id="GO:0005874">
    <property type="term" value="C:microtubule"/>
    <property type="evidence" value="ECO:0007669"/>
    <property type="project" value="UniProtKB-KW"/>
</dbReference>
<evidence type="ECO:0000256" key="5">
    <source>
        <dbReference type="ARBA" id="ARBA00023175"/>
    </source>
</evidence>
<comment type="subcellular location">
    <subcellularLocation>
        <location evidence="1">Cytoplasm</location>
        <location evidence="1">Cytoskeleton</location>
    </subcellularLocation>
</comment>
<dbReference type="PROSITE" id="PS00411">
    <property type="entry name" value="KINESIN_MOTOR_1"/>
    <property type="match status" value="1"/>
</dbReference>
<dbReference type="GO" id="GO:0005524">
    <property type="term" value="F:ATP binding"/>
    <property type="evidence" value="ECO:0007669"/>
    <property type="project" value="UniProtKB-KW"/>
</dbReference>
<evidence type="ECO:0000256" key="2">
    <source>
        <dbReference type="ARBA" id="ARBA00022741"/>
    </source>
</evidence>
<keyword evidence="5 8" id="KW-0505">Motor protein</keyword>
<accession>A0A8W8LNJ3</accession>
<dbReference type="GO" id="GO:0007018">
    <property type="term" value="P:microtubule-based movement"/>
    <property type="evidence" value="ECO:0007669"/>
    <property type="project" value="InterPro"/>
</dbReference>
<dbReference type="InterPro" id="IPR027417">
    <property type="entry name" value="P-loop_NTPase"/>
</dbReference>
<evidence type="ECO:0000256" key="6">
    <source>
        <dbReference type="ARBA" id="ARBA00023212"/>
    </source>
</evidence>
<dbReference type="GO" id="GO:0003777">
    <property type="term" value="F:microtubule motor activity"/>
    <property type="evidence" value="ECO:0007669"/>
    <property type="project" value="InterPro"/>
</dbReference>
<dbReference type="PANTHER" id="PTHR47968">
    <property type="entry name" value="CENTROMERE PROTEIN E"/>
    <property type="match status" value="1"/>
</dbReference>
<protein>
    <recommendedName>
        <fullName evidence="8">Kinesin-like protein</fullName>
    </recommendedName>
</protein>
<dbReference type="Gene3D" id="3.40.850.10">
    <property type="entry name" value="Kinesin motor domain"/>
    <property type="match status" value="1"/>
</dbReference>
<evidence type="ECO:0000313" key="11">
    <source>
        <dbReference type="EnsemblMetazoa" id="G28863.1:cds"/>
    </source>
</evidence>
<evidence type="ECO:0000256" key="1">
    <source>
        <dbReference type="ARBA" id="ARBA00004245"/>
    </source>
</evidence>
<reference evidence="11" key="1">
    <citation type="submission" date="2022-08" db="UniProtKB">
        <authorList>
            <consortium name="EnsemblMetazoa"/>
        </authorList>
    </citation>
    <scope>IDENTIFICATION</scope>
    <source>
        <strain evidence="11">05x7-T-G4-1.051#20</strain>
    </source>
</reference>
<feature type="coiled-coil region" evidence="9">
    <location>
        <begin position="227"/>
        <end position="275"/>
    </location>
</feature>
<dbReference type="Gene3D" id="2.60.200.20">
    <property type="match status" value="1"/>
</dbReference>
<feature type="coiled-coil region" evidence="9">
    <location>
        <begin position="695"/>
        <end position="729"/>
    </location>
</feature>
<evidence type="ECO:0000256" key="9">
    <source>
        <dbReference type="SAM" id="Coils"/>
    </source>
</evidence>
<dbReference type="Proteomes" id="UP000005408">
    <property type="component" value="Unassembled WGS sequence"/>
</dbReference>
<evidence type="ECO:0000259" key="10">
    <source>
        <dbReference type="PROSITE" id="PS50067"/>
    </source>
</evidence>
<dbReference type="PROSITE" id="PS50067">
    <property type="entry name" value="KINESIN_MOTOR_2"/>
    <property type="match status" value="1"/>
</dbReference>
<dbReference type="EnsemblMetazoa" id="G28863.1">
    <property type="protein sequence ID" value="G28863.1:cds"/>
    <property type="gene ID" value="G28863"/>
</dbReference>
<keyword evidence="6" id="KW-0963">Cytoplasm</keyword>
<dbReference type="SUPFAM" id="SSF49879">
    <property type="entry name" value="SMAD/FHA domain"/>
    <property type="match status" value="1"/>
</dbReference>
<dbReference type="AlphaFoldDB" id="A0A8W8LNJ3"/>